<dbReference type="SUPFAM" id="SSF55200">
    <property type="entry name" value="Translation initiation factor IF3, C-terminal domain"/>
    <property type="match status" value="1"/>
</dbReference>
<name>A0A9P5NP59_GYMJU</name>
<dbReference type="Gene3D" id="3.30.110.10">
    <property type="entry name" value="Translation initiation factor 3 (IF-3), C-terminal domain"/>
    <property type="match status" value="1"/>
</dbReference>
<reference evidence="2" key="1">
    <citation type="submission" date="2020-11" db="EMBL/GenBank/DDBJ databases">
        <authorList>
            <consortium name="DOE Joint Genome Institute"/>
            <person name="Ahrendt S."/>
            <person name="Riley R."/>
            <person name="Andreopoulos W."/>
            <person name="LaButti K."/>
            <person name="Pangilinan J."/>
            <person name="Ruiz-duenas F.J."/>
            <person name="Barrasa J.M."/>
            <person name="Sanchez-Garcia M."/>
            <person name="Camarero S."/>
            <person name="Miyauchi S."/>
            <person name="Serrano A."/>
            <person name="Linde D."/>
            <person name="Babiker R."/>
            <person name="Drula E."/>
            <person name="Ayuso-Fernandez I."/>
            <person name="Pacheco R."/>
            <person name="Padilla G."/>
            <person name="Ferreira P."/>
            <person name="Barriuso J."/>
            <person name="Kellner H."/>
            <person name="Castanera R."/>
            <person name="Alfaro M."/>
            <person name="Ramirez L."/>
            <person name="Pisabarro A.G."/>
            <person name="Kuo A."/>
            <person name="Tritt A."/>
            <person name="Lipzen A."/>
            <person name="He G."/>
            <person name="Yan M."/>
            <person name="Ng V."/>
            <person name="Cullen D."/>
            <person name="Martin F."/>
            <person name="Rosso M.-N."/>
            <person name="Henrissat B."/>
            <person name="Hibbett D."/>
            <person name="Martinez A.T."/>
            <person name="Grigoriev I.V."/>
        </authorList>
    </citation>
    <scope>NUCLEOTIDE SEQUENCE</scope>
    <source>
        <strain evidence="2">AH 44721</strain>
    </source>
</reference>
<keyword evidence="3" id="KW-1185">Reference proteome</keyword>
<organism evidence="2 3">
    <name type="scientific">Gymnopilus junonius</name>
    <name type="common">Spectacular rustgill mushroom</name>
    <name type="synonym">Gymnopilus spectabilis subsp. junonius</name>
    <dbReference type="NCBI Taxonomy" id="109634"/>
    <lineage>
        <taxon>Eukaryota</taxon>
        <taxon>Fungi</taxon>
        <taxon>Dikarya</taxon>
        <taxon>Basidiomycota</taxon>
        <taxon>Agaricomycotina</taxon>
        <taxon>Agaricomycetes</taxon>
        <taxon>Agaricomycetidae</taxon>
        <taxon>Agaricales</taxon>
        <taxon>Agaricineae</taxon>
        <taxon>Hymenogastraceae</taxon>
        <taxon>Gymnopilus</taxon>
    </lineage>
</organism>
<dbReference type="GO" id="GO:0006413">
    <property type="term" value="P:translational initiation"/>
    <property type="evidence" value="ECO:0007669"/>
    <property type="project" value="InterPro"/>
</dbReference>
<gene>
    <name evidence="2" type="ORF">CPB84DRAFT_1780974</name>
</gene>
<accession>A0A9P5NP59</accession>
<dbReference type="InterPro" id="IPR036788">
    <property type="entry name" value="T_IF-3_C_sf"/>
</dbReference>
<comment type="caution">
    <text evidence="2">The sequence shown here is derived from an EMBL/GenBank/DDBJ whole genome shotgun (WGS) entry which is preliminary data.</text>
</comment>
<evidence type="ECO:0008006" key="4">
    <source>
        <dbReference type="Google" id="ProtNLM"/>
    </source>
</evidence>
<evidence type="ECO:0000313" key="2">
    <source>
        <dbReference type="EMBL" id="KAF8898144.1"/>
    </source>
</evidence>
<dbReference type="Proteomes" id="UP000724874">
    <property type="component" value="Unassembled WGS sequence"/>
</dbReference>
<dbReference type="AlphaFoldDB" id="A0A9P5NP59"/>
<feature type="region of interest" description="Disordered" evidence="1">
    <location>
        <begin position="226"/>
        <end position="251"/>
    </location>
</feature>
<dbReference type="EMBL" id="JADNYJ010000055">
    <property type="protein sequence ID" value="KAF8898144.1"/>
    <property type="molecule type" value="Genomic_DNA"/>
</dbReference>
<sequence>MSTFLAFRSAAVSLSRPRRILKLNVLPLLVRGMKEKRKYPKNHQIEQEIVQLKDKDGTLHHAQKLSKILEDVDLSTHIVRLVSPHPPIVQIFSIMEDKMKQLEHKATKKVERQKRHIVNKEAQLSWFTAGQDLEHKLSKIREDLEKGDVRVDVFFNPKAKVRNPTPLEMTEQLDEAAKRMEGVGVEWREREFTRGIARISFQSTVKKEKLLPTEEEVRKLAQEEVERRKKQALRKKQKEEEKLGSGGPTST</sequence>
<evidence type="ECO:0000256" key="1">
    <source>
        <dbReference type="SAM" id="MobiDB-lite"/>
    </source>
</evidence>
<evidence type="ECO:0000313" key="3">
    <source>
        <dbReference type="Proteomes" id="UP000724874"/>
    </source>
</evidence>
<proteinExistence type="predicted"/>
<protein>
    <recommendedName>
        <fullName evidence="4">Translation initiation factor 3 N-terminal domain-containing protein</fullName>
    </recommendedName>
</protein>
<dbReference type="OrthoDB" id="21573at2759"/>